<dbReference type="PANTHER" id="PTHR45661:SF3">
    <property type="entry name" value="IG-LIKE DOMAIN-CONTAINING PROTEIN"/>
    <property type="match status" value="1"/>
</dbReference>
<dbReference type="SUPFAM" id="SSF52058">
    <property type="entry name" value="L domain-like"/>
    <property type="match status" value="2"/>
</dbReference>
<name>A0A381J8W5_9CLOT</name>
<dbReference type="Pfam" id="PF13306">
    <property type="entry name" value="LRR_5"/>
    <property type="match status" value="5"/>
</dbReference>
<keyword evidence="2" id="KW-0472">Membrane</keyword>
<evidence type="ECO:0000313" key="4">
    <source>
        <dbReference type="EMBL" id="SUY46837.1"/>
    </source>
</evidence>
<keyword evidence="2" id="KW-1133">Transmembrane helix</keyword>
<evidence type="ECO:0000256" key="2">
    <source>
        <dbReference type="SAM" id="Phobius"/>
    </source>
</evidence>
<proteinExistence type="predicted"/>
<dbReference type="InterPro" id="IPR032675">
    <property type="entry name" value="LRR_dom_sf"/>
</dbReference>
<feature type="transmembrane region" description="Helical" evidence="2">
    <location>
        <begin position="1359"/>
        <end position="1376"/>
    </location>
</feature>
<dbReference type="Gene3D" id="1.20.1270.90">
    <property type="entry name" value="AF1782-like"/>
    <property type="match status" value="1"/>
</dbReference>
<dbReference type="OrthoDB" id="9775707at2"/>
<evidence type="ECO:0000313" key="5">
    <source>
        <dbReference type="Proteomes" id="UP000254664"/>
    </source>
</evidence>
<feature type="transmembrane region" description="Helical" evidence="2">
    <location>
        <begin position="25"/>
        <end position="48"/>
    </location>
</feature>
<keyword evidence="2" id="KW-0812">Transmembrane</keyword>
<evidence type="ECO:0000256" key="1">
    <source>
        <dbReference type="SAM" id="Coils"/>
    </source>
</evidence>
<reference evidence="4 5" key="1">
    <citation type="submission" date="2018-06" db="EMBL/GenBank/DDBJ databases">
        <authorList>
            <consortium name="Pathogen Informatics"/>
            <person name="Doyle S."/>
        </authorList>
    </citation>
    <scope>NUCLEOTIDE SEQUENCE [LARGE SCALE GENOMIC DNA]</scope>
    <source>
        <strain evidence="4 5">NCTC9836</strain>
    </source>
</reference>
<protein>
    <submittedName>
        <fullName evidence="4">Putative cell surface protein</fullName>
    </submittedName>
</protein>
<sequence>MTTKIYKVRRVIEIIKINKRHQKNVGFISYVLIFSMIFSLIFSTPVVAKETQGKVSVATQVNKESSFKVSNGEIIQYTGTETDVVIPDTINGETVKAIGDKVFFNKKLTSIKIPNTVDTIGKQSFTKNNLSTIKLPKSLTTMGEGAFSTNELTSVTIPESLKKIPDMAFSKNKLTSVIISEGVTSIGMGSFTINKLESLIIPDSVIFIGKIAFKQNSLKSVKISKNIETIGISVFDTNQLQAIIIPEAVTKIDDAAFRKNQLKSVTIPVNVSTIGKSVFDESVGLTYSKLVEAIENAENIKTDGKSEEKIQALKEAIEGAKQLNSNSKATLAEVNEAVEKINKAIKALEEEVSVKNSIKEIKSLENIELPLGLSEADAKKRLPEKVAIVDSLDKQYNIKITWSILEYNGNIVGEYTGIGTFELPEGVVQSYPAMDLKITVKIIVGSKEEDKIWNIKDFTYTGTSITGFSESGKEKFEINKDLILPKLNKSGQAITEIGDKAFLGDYTTKQNPNKGINSVRIPNTVITIGIEAFRYNCLTSIDIPSSVSTIKMSAFNGNKLKTLVIPDTVTKLEGGAFTLNEIESLTLPNSWTTIPQAFAFNNLTSVTIPEGVTRIEDLAFSDNRLSEVKLPSTLKYLSGLNNNEFRSITIPKNVNELGKKALASNWMTSVTIPGNVKVIGERAFWNTWHDQFLSSVVIEEGVEKINAFAFCNNHLKDVELPSSVKQLHKDTFSTNLGYEGVVHVYTPNYKNPNNFEENKYQIINPGKIIIKYIFEDKVLKEKETWKNPKTGEYLHVGDKGIEVVPEYRNNEYELKDTNIIKVDLNDKEEVVSIQCNKKQLSENMTIKSIGNIAPVVVDFGTNKAVVMDKLSKKTFIVDSNDQKQEVQLDWIIEAYDGDKSGEYTAIGTFKLPGGVVQSEPETKLEVVVRIIVKENFENLVDTIWKVEDFTYKGTRVNGFSEVGKEKLKTNKDLVLPKVNEEGQSITDIGENAFAKMGLISLIIPEGLNGLVIEAGAFQENELKRVFIPEGVSEILTFSFYKNDLIYVDFPGTVKKIGNQAFAHNKLVSVTISKGQDTICLDRFSFYNNQLISVTILKDIKKIHGEAFKDNKGYENDNRRVHIFIAKLDPENNGLFEFSDYHRVNLLAVESVEGVKPIEIALGTEKSNIGLPEKIKLKLNNGDIKEVQVTWLNEQYNVNKAGEYTFTGFYDLPEGMMGKKKDISAKIIVVHGETQVDEEPNVEVIEDTGKGSEVVISDTIAGETVETIENKVFINKNLTSLKRPNTVETIGKQSFAKNKLTSIEYPKELINTESTSLEIPEDITSIARSETKVATGEADAKTDEDFIDKNLNDSKSKSSAVIWIGLILISILVLVKIRHKFFKKIQ</sequence>
<feature type="coiled-coil region" evidence="1">
    <location>
        <begin position="310"/>
        <end position="351"/>
    </location>
</feature>
<dbReference type="PANTHER" id="PTHR45661">
    <property type="entry name" value="SURFACE ANTIGEN"/>
    <property type="match status" value="1"/>
</dbReference>
<organism evidence="4 5">
    <name type="scientific">Clostridium putrefaciens</name>
    <dbReference type="NCBI Taxonomy" id="99675"/>
    <lineage>
        <taxon>Bacteria</taxon>
        <taxon>Bacillati</taxon>
        <taxon>Bacillota</taxon>
        <taxon>Clostridia</taxon>
        <taxon>Eubacteriales</taxon>
        <taxon>Clostridiaceae</taxon>
        <taxon>Clostridium</taxon>
    </lineage>
</organism>
<dbReference type="InterPro" id="IPR011081">
    <property type="entry name" value="Big_4"/>
</dbReference>
<dbReference type="Pfam" id="PF07532">
    <property type="entry name" value="Big_4"/>
    <property type="match status" value="1"/>
</dbReference>
<keyword evidence="1" id="KW-0175">Coiled coil</keyword>
<dbReference type="InterPro" id="IPR053139">
    <property type="entry name" value="Surface_bspA-like"/>
</dbReference>
<dbReference type="EMBL" id="UFWZ01000001">
    <property type="protein sequence ID" value="SUY46837.1"/>
    <property type="molecule type" value="Genomic_DNA"/>
</dbReference>
<keyword evidence="5" id="KW-1185">Reference proteome</keyword>
<evidence type="ECO:0000259" key="3">
    <source>
        <dbReference type="Pfam" id="PF07532"/>
    </source>
</evidence>
<dbReference type="InterPro" id="IPR026906">
    <property type="entry name" value="LRR_5"/>
</dbReference>
<dbReference type="Proteomes" id="UP000254664">
    <property type="component" value="Unassembled WGS sequence"/>
</dbReference>
<feature type="domain" description="Bacterial Ig-like" evidence="3">
    <location>
        <begin position="1164"/>
        <end position="1207"/>
    </location>
</feature>
<accession>A0A381J8W5</accession>
<dbReference type="Gene3D" id="3.80.10.10">
    <property type="entry name" value="Ribonuclease Inhibitor"/>
    <property type="match status" value="5"/>
</dbReference>
<gene>
    <name evidence="4" type="ORF">NCTC9836_01147</name>
</gene>